<comment type="similarity">
    <text evidence="6">Belongs to the TRAFAC class myosin-kinesin ATPase superfamily. Myosin family.</text>
</comment>
<accession>A0A6A0H2S6</accession>
<dbReference type="GO" id="GO:0016460">
    <property type="term" value="C:myosin II complex"/>
    <property type="evidence" value="ECO:0007669"/>
    <property type="project" value="TreeGrafter"/>
</dbReference>
<name>A0A6A0H2S6_HYAAZ</name>
<evidence type="ECO:0000256" key="5">
    <source>
        <dbReference type="ARBA" id="ARBA00023175"/>
    </source>
</evidence>
<keyword evidence="6" id="KW-0009">Actin-binding</keyword>
<proteinExistence type="inferred from homology"/>
<dbReference type="GO" id="GO:0005524">
    <property type="term" value="F:ATP binding"/>
    <property type="evidence" value="ECO:0007669"/>
    <property type="project" value="UniProtKB-KW"/>
</dbReference>
<dbReference type="GO" id="GO:0051015">
    <property type="term" value="F:actin filament binding"/>
    <property type="evidence" value="ECO:0007669"/>
    <property type="project" value="TreeGrafter"/>
</dbReference>
<evidence type="ECO:0000256" key="2">
    <source>
        <dbReference type="ARBA" id="ARBA00022840"/>
    </source>
</evidence>
<dbReference type="InterPro" id="IPR027417">
    <property type="entry name" value="P-loop_NTPase"/>
</dbReference>
<comment type="caution">
    <text evidence="6">Lacks conserved residue(s) required for the propagation of feature annotation.</text>
</comment>
<reference evidence="8" key="2">
    <citation type="journal article" date="2018" name="Environ. Sci. Technol.">
        <title>The Toxicogenome of Hyalella azteca: A Model for Sediment Ecotoxicology and Evolutionary Toxicology.</title>
        <authorList>
            <person name="Poynton H.C."/>
            <person name="Hasenbein S."/>
            <person name="Benoit J.B."/>
            <person name="Sepulveda M.S."/>
            <person name="Poelchau M.F."/>
            <person name="Hughes D.S.T."/>
            <person name="Murali S.C."/>
            <person name="Chen S."/>
            <person name="Glastad K.M."/>
            <person name="Goodisman M.A.D."/>
            <person name="Werren J.H."/>
            <person name="Vineis J.H."/>
            <person name="Bowen J.L."/>
            <person name="Friedrich M."/>
            <person name="Jones J."/>
            <person name="Robertson H.M."/>
            <person name="Feyereisen R."/>
            <person name="Mechler-Hickson A."/>
            <person name="Mathers N."/>
            <person name="Lee C.E."/>
            <person name="Colbourne J.K."/>
            <person name="Biales A."/>
            <person name="Johnston J.S."/>
            <person name="Wellborn G.A."/>
            <person name="Rosendale A.J."/>
            <person name="Cridge A.G."/>
            <person name="Munoz-Torres M.C."/>
            <person name="Bain P.A."/>
            <person name="Manny A.R."/>
            <person name="Major K.M."/>
            <person name="Lambert F.N."/>
            <person name="Vulpe C.D."/>
            <person name="Tuck P."/>
            <person name="Blalock B.J."/>
            <person name="Lin Y.Y."/>
            <person name="Smith M.E."/>
            <person name="Ochoa-Acuna H."/>
            <person name="Chen M.M."/>
            <person name="Childers C.P."/>
            <person name="Qu J."/>
            <person name="Dugan S."/>
            <person name="Lee S.L."/>
            <person name="Chao H."/>
            <person name="Dinh H."/>
            <person name="Han Y."/>
            <person name="Doddapaneni H."/>
            <person name="Worley K.C."/>
            <person name="Muzny D.M."/>
            <person name="Gibbs R.A."/>
            <person name="Richards S."/>
        </authorList>
    </citation>
    <scope>NUCLEOTIDE SEQUENCE</scope>
    <source>
        <strain evidence="8">HAZT.00-mixed</strain>
        <tissue evidence="8">Whole organism</tissue>
    </source>
</reference>
<dbReference type="Gene3D" id="3.40.850.10">
    <property type="entry name" value="Kinesin motor domain"/>
    <property type="match status" value="1"/>
</dbReference>
<reference evidence="8" key="3">
    <citation type="submission" date="2019-06" db="EMBL/GenBank/DDBJ databases">
        <authorList>
            <person name="Poynton C."/>
            <person name="Hasenbein S."/>
            <person name="Benoit J.B."/>
            <person name="Sepulveda M.S."/>
            <person name="Poelchau M.F."/>
            <person name="Murali S.C."/>
            <person name="Chen S."/>
            <person name="Glastad K.M."/>
            <person name="Werren J.H."/>
            <person name="Vineis J.H."/>
            <person name="Bowen J.L."/>
            <person name="Friedrich M."/>
            <person name="Jones J."/>
            <person name="Robertson H.M."/>
            <person name="Feyereisen R."/>
            <person name="Mechler-Hickson A."/>
            <person name="Mathers N."/>
            <person name="Lee C.E."/>
            <person name="Colbourne J.K."/>
            <person name="Biales A."/>
            <person name="Johnston J.S."/>
            <person name="Wellborn G.A."/>
            <person name="Rosendale A.J."/>
            <person name="Cridge A.G."/>
            <person name="Munoz-Torres M.C."/>
            <person name="Bain P.A."/>
            <person name="Manny A.R."/>
            <person name="Major K.M."/>
            <person name="Lambert F.N."/>
            <person name="Vulpe C.D."/>
            <person name="Tuck P."/>
            <person name="Blalock B.J."/>
            <person name="Lin Y.-Y."/>
            <person name="Smith M.E."/>
            <person name="Ochoa-Acuna H."/>
            <person name="Chen M.-J.M."/>
            <person name="Childers C.P."/>
            <person name="Qu J."/>
            <person name="Dugan S."/>
            <person name="Lee S.L."/>
            <person name="Chao H."/>
            <person name="Dinh H."/>
            <person name="Han Y."/>
            <person name="Doddapaneni H."/>
            <person name="Worley K.C."/>
            <person name="Muzny D.M."/>
            <person name="Gibbs R.A."/>
            <person name="Richards S."/>
        </authorList>
    </citation>
    <scope>NUCLEOTIDE SEQUENCE</scope>
    <source>
        <strain evidence="8">HAZT.00-mixed</strain>
        <tissue evidence="8">Whole organism</tissue>
    </source>
</reference>
<dbReference type="InterPro" id="IPR001609">
    <property type="entry name" value="Myosin_head_motor_dom-like"/>
</dbReference>
<gene>
    <name evidence="8" type="ORF">HAZT_HAZT010012</name>
</gene>
<evidence type="ECO:0000256" key="6">
    <source>
        <dbReference type="PROSITE-ProRule" id="PRU00782"/>
    </source>
</evidence>
<dbReference type="InterPro" id="IPR036961">
    <property type="entry name" value="Kinesin_motor_dom_sf"/>
</dbReference>
<keyword evidence="5" id="KW-0505">Motor protein</keyword>
<feature type="domain" description="Myosin motor" evidence="7">
    <location>
        <begin position="1"/>
        <end position="95"/>
    </location>
</feature>
<evidence type="ECO:0000259" key="7">
    <source>
        <dbReference type="PROSITE" id="PS51456"/>
    </source>
</evidence>
<evidence type="ECO:0000256" key="3">
    <source>
        <dbReference type="ARBA" id="ARBA00023054"/>
    </source>
</evidence>
<evidence type="ECO:0000256" key="4">
    <source>
        <dbReference type="ARBA" id="ARBA00023123"/>
    </source>
</evidence>
<dbReference type="PROSITE" id="PS51456">
    <property type="entry name" value="MYOSIN_MOTOR"/>
    <property type="match status" value="1"/>
</dbReference>
<organism evidence="8">
    <name type="scientific">Hyalella azteca</name>
    <name type="common">Amphipod</name>
    <dbReference type="NCBI Taxonomy" id="294128"/>
    <lineage>
        <taxon>Eukaryota</taxon>
        <taxon>Metazoa</taxon>
        <taxon>Ecdysozoa</taxon>
        <taxon>Arthropoda</taxon>
        <taxon>Crustacea</taxon>
        <taxon>Multicrustacea</taxon>
        <taxon>Malacostraca</taxon>
        <taxon>Eumalacostraca</taxon>
        <taxon>Peracarida</taxon>
        <taxon>Amphipoda</taxon>
        <taxon>Senticaudata</taxon>
        <taxon>Talitrida</taxon>
        <taxon>Talitroidea</taxon>
        <taxon>Hyalellidae</taxon>
        <taxon>Hyalella</taxon>
    </lineage>
</organism>
<sequence length="95" mass="10974">MSFTTYSGLFCVVVNPYRKLPIYTEKVIDMYKGKKRHEMPPHVYAITDTAYRSMLQVIVKTSGQKKEDTAVQSTISLDVCHLAPPPISYDIFWHF</sequence>
<evidence type="ECO:0000256" key="1">
    <source>
        <dbReference type="ARBA" id="ARBA00022741"/>
    </source>
</evidence>
<protein>
    <recommendedName>
        <fullName evidence="7">Myosin motor domain-containing protein</fullName>
    </recommendedName>
</protein>
<dbReference type="Pfam" id="PF00063">
    <property type="entry name" value="Myosin_head"/>
    <property type="match status" value="1"/>
</dbReference>
<evidence type="ECO:0000313" key="8">
    <source>
        <dbReference type="EMBL" id="KAA0197512.1"/>
    </source>
</evidence>
<dbReference type="GO" id="GO:0032982">
    <property type="term" value="C:myosin filament"/>
    <property type="evidence" value="ECO:0007669"/>
    <property type="project" value="TreeGrafter"/>
</dbReference>
<keyword evidence="1" id="KW-0547">Nucleotide-binding</keyword>
<keyword evidence="4 6" id="KW-0518">Myosin</keyword>
<keyword evidence="3" id="KW-0175">Coiled coil</keyword>
<dbReference type="SUPFAM" id="SSF52540">
    <property type="entry name" value="P-loop containing nucleoside triphosphate hydrolases"/>
    <property type="match status" value="1"/>
</dbReference>
<reference evidence="8" key="1">
    <citation type="submission" date="2014-08" db="EMBL/GenBank/DDBJ databases">
        <authorList>
            <person name="Murali S."/>
            <person name="Richards S."/>
            <person name="Bandaranaike D."/>
            <person name="Bellair M."/>
            <person name="Blankenburg K."/>
            <person name="Chao H."/>
            <person name="Dinh H."/>
            <person name="Doddapaneni H."/>
            <person name="Dugan-Rocha S."/>
            <person name="Elkadiri S."/>
            <person name="Gnanaolivu R."/>
            <person name="Hughes D."/>
            <person name="Lee S."/>
            <person name="Li M."/>
            <person name="Ming W."/>
            <person name="Munidasa M."/>
            <person name="Muniz J."/>
            <person name="Nguyen L."/>
            <person name="Osuji N."/>
            <person name="Pu L.-L."/>
            <person name="Puazo M."/>
            <person name="Skinner E."/>
            <person name="Qu C."/>
            <person name="Quiroz J."/>
            <person name="Raj R."/>
            <person name="Weissenberger G."/>
            <person name="Xin Y."/>
            <person name="Zou X."/>
            <person name="Han Y."/>
            <person name="Worley K."/>
            <person name="Muzny D."/>
            <person name="Gibbs R."/>
        </authorList>
    </citation>
    <scope>NUCLEOTIDE SEQUENCE</scope>
    <source>
        <strain evidence="8">HAZT.00-mixed</strain>
        <tissue evidence="8">Whole organism</tissue>
    </source>
</reference>
<dbReference type="PANTHER" id="PTHR45615">
    <property type="entry name" value="MYOSIN HEAVY CHAIN, NON-MUSCLE"/>
    <property type="match status" value="1"/>
</dbReference>
<keyword evidence="2" id="KW-0067">ATP-binding</keyword>
<dbReference type="EMBL" id="JQDR03008191">
    <property type="protein sequence ID" value="KAA0197512.1"/>
    <property type="molecule type" value="Genomic_DNA"/>
</dbReference>
<dbReference type="PANTHER" id="PTHR45615:SF40">
    <property type="entry name" value="MYOSIN HEAVY CHAIN, NON-MUSCLE"/>
    <property type="match status" value="1"/>
</dbReference>
<dbReference type="AlphaFoldDB" id="A0A6A0H2S6"/>
<dbReference type="GO" id="GO:0005737">
    <property type="term" value="C:cytoplasm"/>
    <property type="evidence" value="ECO:0007669"/>
    <property type="project" value="TreeGrafter"/>
</dbReference>
<comment type="caution">
    <text evidence="8">The sequence shown here is derived from an EMBL/GenBank/DDBJ whole genome shotgun (WGS) entry which is preliminary data.</text>
</comment>
<dbReference type="Proteomes" id="UP000711488">
    <property type="component" value="Unassembled WGS sequence"/>
</dbReference>
<dbReference type="GO" id="GO:0000146">
    <property type="term" value="F:microfilament motor activity"/>
    <property type="evidence" value="ECO:0007669"/>
    <property type="project" value="TreeGrafter"/>
</dbReference>